<dbReference type="Proteomes" id="UP000597867">
    <property type="component" value="Unassembled WGS sequence"/>
</dbReference>
<protein>
    <submittedName>
        <fullName evidence="1">Type II toxin-antitoxin system mRNA interferase toxin, RelE/StbE family</fullName>
    </submittedName>
</protein>
<evidence type="ECO:0000313" key="1">
    <source>
        <dbReference type="EMBL" id="MBE9219184.1"/>
    </source>
</evidence>
<gene>
    <name evidence="1" type="ORF">IQ222_10345</name>
</gene>
<comment type="caution">
    <text evidence="1">The sequence shown here is derived from an EMBL/GenBank/DDBJ whole genome shotgun (WGS) entry which is preliminary data.</text>
</comment>
<keyword evidence="2" id="KW-1185">Reference proteome</keyword>
<reference evidence="1" key="1">
    <citation type="submission" date="2020-10" db="EMBL/GenBank/DDBJ databases">
        <authorList>
            <person name="Castelo-Branco R."/>
            <person name="Eusebio N."/>
            <person name="Adriana R."/>
            <person name="Vieira A."/>
            <person name="Brugerolle De Fraissinette N."/>
            <person name="Rezende De Castro R."/>
            <person name="Schneider M.P."/>
            <person name="Vasconcelos V."/>
            <person name="Leao P.N."/>
        </authorList>
    </citation>
    <scope>NUCLEOTIDE SEQUENCE</scope>
    <source>
        <strain evidence="1">LEGE 04289</strain>
    </source>
</reference>
<dbReference type="EMBL" id="JADEWF010000029">
    <property type="protein sequence ID" value="MBE9219184.1"/>
    <property type="molecule type" value="Genomic_DNA"/>
</dbReference>
<name>A0ACC5Q2N8_DOLFA</name>
<evidence type="ECO:0000313" key="2">
    <source>
        <dbReference type="Proteomes" id="UP000597867"/>
    </source>
</evidence>
<proteinExistence type="predicted"/>
<sequence>MKTLVWDSSFKRALKRIIRKNPQLQERISEVLELLASDYLNPVLKSHKLSGQLDGLWAFSVAYDCRIIYTLKQDSDFFKTVKVNPEWGTIYWDNGADLDPDVLYSLITGQFIPIYGGNQTQSTKIAN</sequence>
<accession>A0ACC5Q2N8</accession>
<organism evidence="1 2">
    <name type="scientific">Dolichospermum flos-aquae LEGE 04289</name>
    <dbReference type="NCBI Taxonomy" id="1828708"/>
    <lineage>
        <taxon>Bacteria</taxon>
        <taxon>Bacillati</taxon>
        <taxon>Cyanobacteriota</taxon>
        <taxon>Cyanophyceae</taxon>
        <taxon>Nostocales</taxon>
        <taxon>Aphanizomenonaceae</taxon>
        <taxon>Dolichospermum</taxon>
    </lineage>
</organism>